<evidence type="ECO:0000313" key="2">
    <source>
        <dbReference type="EMBL" id="JAD69496.1"/>
    </source>
</evidence>
<dbReference type="EMBL" id="GBRH01228399">
    <property type="protein sequence ID" value="JAD69496.1"/>
    <property type="molecule type" value="Transcribed_RNA"/>
</dbReference>
<keyword evidence="1" id="KW-0812">Transmembrane</keyword>
<sequence>MYNSAIIYRLAILMFLSYDSVLTVFYKITELHCLDNLSIP</sequence>
<protein>
    <submittedName>
        <fullName evidence="2">Uncharacterized protein</fullName>
    </submittedName>
</protein>
<dbReference type="AlphaFoldDB" id="A0A0A9C1Q7"/>
<name>A0A0A9C1Q7_ARUDO</name>
<proteinExistence type="predicted"/>
<evidence type="ECO:0000256" key="1">
    <source>
        <dbReference type="SAM" id="Phobius"/>
    </source>
</evidence>
<keyword evidence="1" id="KW-0472">Membrane</keyword>
<accession>A0A0A9C1Q7</accession>
<keyword evidence="1" id="KW-1133">Transmembrane helix</keyword>
<reference evidence="2" key="1">
    <citation type="submission" date="2014-09" db="EMBL/GenBank/DDBJ databases">
        <authorList>
            <person name="Magalhaes I.L.F."/>
            <person name="Oliveira U."/>
            <person name="Santos F.R."/>
            <person name="Vidigal T.H.D.A."/>
            <person name="Brescovit A.D."/>
            <person name="Santos A.J."/>
        </authorList>
    </citation>
    <scope>NUCLEOTIDE SEQUENCE</scope>
    <source>
        <tissue evidence="2">Shoot tissue taken approximately 20 cm above the soil surface</tissue>
    </source>
</reference>
<feature type="transmembrane region" description="Helical" evidence="1">
    <location>
        <begin position="6"/>
        <end position="26"/>
    </location>
</feature>
<reference evidence="2" key="2">
    <citation type="journal article" date="2015" name="Data Brief">
        <title>Shoot transcriptome of the giant reed, Arundo donax.</title>
        <authorList>
            <person name="Barrero R.A."/>
            <person name="Guerrero F.D."/>
            <person name="Moolhuijzen P."/>
            <person name="Goolsby J.A."/>
            <person name="Tidwell J."/>
            <person name="Bellgard S.E."/>
            <person name="Bellgard M.I."/>
        </authorList>
    </citation>
    <scope>NUCLEOTIDE SEQUENCE</scope>
    <source>
        <tissue evidence="2">Shoot tissue taken approximately 20 cm above the soil surface</tissue>
    </source>
</reference>
<organism evidence="2">
    <name type="scientific">Arundo donax</name>
    <name type="common">Giant reed</name>
    <name type="synonym">Donax arundinaceus</name>
    <dbReference type="NCBI Taxonomy" id="35708"/>
    <lineage>
        <taxon>Eukaryota</taxon>
        <taxon>Viridiplantae</taxon>
        <taxon>Streptophyta</taxon>
        <taxon>Embryophyta</taxon>
        <taxon>Tracheophyta</taxon>
        <taxon>Spermatophyta</taxon>
        <taxon>Magnoliopsida</taxon>
        <taxon>Liliopsida</taxon>
        <taxon>Poales</taxon>
        <taxon>Poaceae</taxon>
        <taxon>PACMAD clade</taxon>
        <taxon>Arundinoideae</taxon>
        <taxon>Arundineae</taxon>
        <taxon>Arundo</taxon>
    </lineage>
</organism>